<dbReference type="PANTHER" id="PTHR11601">
    <property type="entry name" value="CYSTEINE DESULFURYLASE FAMILY MEMBER"/>
    <property type="match status" value="1"/>
</dbReference>
<comment type="similarity">
    <text evidence="2">Belongs to the class-V pyridoxal-phosphate-dependent aminotransferase family. NifS/IscS subfamily.</text>
</comment>
<dbReference type="NCBIfam" id="NF002806">
    <property type="entry name" value="PRK02948.1"/>
    <property type="match status" value="1"/>
</dbReference>
<evidence type="ECO:0000256" key="9">
    <source>
        <dbReference type="ARBA" id="ARBA00022840"/>
    </source>
</evidence>
<dbReference type="HAMAP" id="MF_00625">
    <property type="entry name" value="SelD"/>
    <property type="match status" value="1"/>
</dbReference>
<comment type="cofactor">
    <cofactor evidence="1 17">
        <name>pyridoxal 5'-phosphate</name>
        <dbReference type="ChEBI" id="CHEBI:597326"/>
    </cofactor>
</comment>
<evidence type="ECO:0000256" key="8">
    <source>
        <dbReference type="ARBA" id="ARBA00022777"/>
    </source>
</evidence>
<dbReference type="NCBIfam" id="TIGR00476">
    <property type="entry name" value="selD"/>
    <property type="match status" value="1"/>
</dbReference>
<dbReference type="GO" id="GO:0005524">
    <property type="term" value="F:ATP binding"/>
    <property type="evidence" value="ECO:0007669"/>
    <property type="project" value="UniProtKB-UniRule"/>
</dbReference>
<evidence type="ECO:0000259" key="18">
    <source>
        <dbReference type="Pfam" id="PF00266"/>
    </source>
</evidence>
<evidence type="ECO:0000256" key="4">
    <source>
        <dbReference type="ARBA" id="ARBA00022679"/>
    </source>
</evidence>
<comment type="subunit">
    <text evidence="16">Homodimer.</text>
</comment>
<evidence type="ECO:0000256" key="13">
    <source>
        <dbReference type="ARBA" id="ARBA00023014"/>
    </source>
</evidence>
<dbReference type="InterPro" id="IPR023061">
    <property type="entry name" value="SelD_I"/>
</dbReference>
<keyword evidence="10 16" id="KW-0460">Magnesium</keyword>
<proteinExistence type="inferred from homology"/>
<evidence type="ECO:0000256" key="7">
    <source>
        <dbReference type="ARBA" id="ARBA00022741"/>
    </source>
</evidence>
<dbReference type="InterPro" id="IPR036676">
    <property type="entry name" value="PurM-like_C_sf"/>
</dbReference>
<dbReference type="GO" id="GO:0000287">
    <property type="term" value="F:magnesium ion binding"/>
    <property type="evidence" value="ECO:0007669"/>
    <property type="project" value="UniProtKB-UniRule"/>
</dbReference>
<feature type="binding site" description="in other chain" evidence="16">
    <location>
        <begin position="434"/>
        <end position="436"/>
    </location>
    <ligand>
        <name>ATP</name>
        <dbReference type="ChEBI" id="CHEBI:30616"/>
        <note>ligand shared between dimeric partners</note>
    </ligand>
</feature>
<feature type="domain" description="PurM-like C-terminal" evidence="20">
    <location>
        <begin position="555"/>
        <end position="733"/>
    </location>
</feature>
<dbReference type="Pfam" id="PF02769">
    <property type="entry name" value="AIRS_C"/>
    <property type="match status" value="1"/>
</dbReference>
<evidence type="ECO:0000256" key="16">
    <source>
        <dbReference type="HAMAP-Rule" id="MF_00625"/>
    </source>
</evidence>
<dbReference type="SUPFAM" id="SSF55326">
    <property type="entry name" value="PurM N-terminal domain-like"/>
    <property type="match status" value="1"/>
</dbReference>
<keyword evidence="14 16" id="KW-0711">Selenium</keyword>
<dbReference type="FunFam" id="3.30.1330.10:FF:000003">
    <property type="entry name" value="Selenide, water dikinase"/>
    <property type="match status" value="1"/>
</dbReference>
<dbReference type="EC" id="2.7.9.3" evidence="16"/>
<dbReference type="Gene3D" id="3.40.640.10">
    <property type="entry name" value="Type I PLP-dependent aspartate aminotransferase-like (Major domain)"/>
    <property type="match status" value="1"/>
</dbReference>
<evidence type="ECO:0000256" key="17">
    <source>
        <dbReference type="RuleBase" id="RU004504"/>
    </source>
</evidence>
<comment type="catalytic activity">
    <reaction evidence="16">
        <text>hydrogenselenide + ATP + H2O = selenophosphate + AMP + phosphate + 2 H(+)</text>
        <dbReference type="Rhea" id="RHEA:18737"/>
        <dbReference type="ChEBI" id="CHEBI:15377"/>
        <dbReference type="ChEBI" id="CHEBI:15378"/>
        <dbReference type="ChEBI" id="CHEBI:16144"/>
        <dbReference type="ChEBI" id="CHEBI:29317"/>
        <dbReference type="ChEBI" id="CHEBI:30616"/>
        <dbReference type="ChEBI" id="CHEBI:43474"/>
        <dbReference type="ChEBI" id="CHEBI:456215"/>
        <dbReference type="EC" id="2.7.9.3"/>
    </reaction>
</comment>
<dbReference type="FunFam" id="3.90.650.10:FF:000004">
    <property type="entry name" value="Selenide, water dikinase"/>
    <property type="match status" value="1"/>
</dbReference>
<keyword evidence="12" id="KW-0408">Iron</keyword>
<dbReference type="GO" id="GO:0031071">
    <property type="term" value="F:cysteine desulfurase activity"/>
    <property type="evidence" value="ECO:0007669"/>
    <property type="project" value="UniProtKB-EC"/>
</dbReference>
<feature type="site" description="Important for catalytic activity" evidence="16">
    <location>
        <position position="407"/>
    </location>
</feature>
<evidence type="ECO:0000256" key="6">
    <source>
        <dbReference type="ARBA" id="ARBA00022723"/>
    </source>
</evidence>
<comment type="caution">
    <text evidence="21">The sequence shown here is derived from an EMBL/GenBank/DDBJ whole genome shotgun (WGS) entry which is preliminary data.</text>
</comment>
<evidence type="ECO:0000256" key="14">
    <source>
        <dbReference type="ARBA" id="ARBA00023266"/>
    </source>
</evidence>
<evidence type="ECO:0000256" key="3">
    <source>
        <dbReference type="ARBA" id="ARBA00008026"/>
    </source>
</evidence>
<feature type="binding site" evidence="16">
    <location>
        <position position="613"/>
    </location>
    <ligand>
        <name>Mg(2+)</name>
        <dbReference type="ChEBI" id="CHEBI:18420"/>
    </ligand>
</feature>
<keyword evidence="5" id="KW-0001">2Fe-2S</keyword>
<evidence type="ECO:0000256" key="11">
    <source>
        <dbReference type="ARBA" id="ARBA00022898"/>
    </source>
</evidence>
<dbReference type="GO" id="GO:0016260">
    <property type="term" value="P:selenocysteine biosynthetic process"/>
    <property type="evidence" value="ECO:0007669"/>
    <property type="project" value="InterPro"/>
</dbReference>
<dbReference type="GO" id="GO:0004756">
    <property type="term" value="F:selenide, water dikinase activity"/>
    <property type="evidence" value="ECO:0007669"/>
    <property type="project" value="UniProtKB-UniRule"/>
</dbReference>
<evidence type="ECO:0000256" key="1">
    <source>
        <dbReference type="ARBA" id="ARBA00001933"/>
    </source>
</evidence>
<dbReference type="GO" id="GO:0051537">
    <property type="term" value="F:2 iron, 2 sulfur cluster binding"/>
    <property type="evidence" value="ECO:0007669"/>
    <property type="project" value="UniProtKB-KW"/>
</dbReference>
<accession>A0A399SXI4</accession>
<feature type="active site" evidence="16">
    <location>
        <position position="404"/>
    </location>
</feature>
<keyword evidence="8 16" id="KW-0418">Kinase</keyword>
<keyword evidence="7 16" id="KW-0547">Nucleotide-binding</keyword>
<evidence type="ECO:0000259" key="19">
    <source>
        <dbReference type="Pfam" id="PF00586"/>
    </source>
</evidence>
<feature type="binding site" description="in other chain" evidence="16">
    <location>
        <position position="454"/>
    </location>
    <ligand>
        <name>ATP</name>
        <dbReference type="ChEBI" id="CHEBI:30616"/>
        <note>ligand shared between dimeric partners</note>
    </ligand>
</feature>
<evidence type="ECO:0000313" key="21">
    <source>
        <dbReference type="EMBL" id="RIJ48790.1"/>
    </source>
</evidence>
<comment type="similarity">
    <text evidence="3 16">Belongs to the selenophosphate synthase 1 family. Class I subfamily.</text>
</comment>
<sequence>MEPIYLDYNATTPIAKEVADAMRPYLEHFFGNPSSVHSYGVKTKLAVEKARAQLADLIGCSAAEIVFTSGGTESNNYAIKGVAMANKHRGNHIITSAVEHPAVFEVCRYLEKNGFEITTVPVDEDGVILPEELKAAIRPETILISVMHANNEVGTIQPIREISEIARRHSIIFHSDAAQSLGKIPVNVNELGVDLLSIAGHKLYAPKGIGALYIRSGVELEKLIHGADHEQNLRAGTENVLEIVGLGAAAQLAAENLEDNRKHYRSTRDYLEKLLREAFPSLKINGHYNLRLPNTLSVSFPKVEANTLVDRLEGVAASAGAACHAESVDVSAVLEAMHVPIEFAMGTIRLSTGRGTTLQEIKQAADEIIEVVKQLLPKEEGQLLAGKSFQKEIKLTHYTHGLGCACKIRPQNLEKVLKNLAPVIDKNVLVGTETSDDAAVYRISDDLAVVQTLDFFTPVVDDPYDFGAIAAANALSDIYAMGAKPVFALNIVGFPEDTLPMETLEQILKGAQDKAAEAGIPVLGGHTVEDPEPKFGMVVTGTIHPSEILKNTGAQPGDQLVLTKPLGTGILSTGIKRGMVEDQTRELVSRQMMSLNKTAADVMKKYPVHACTDVTGFGLMGHLKEMTSGSECNARVWYDKVPFLPEVKNLAVAGVIPGGSHNNLSFVSEFVDFGKLPRTDQLLLCDAQTSGGLLIALPAAEAEKLVIDLKESGVSDACIIGEFMAKGKGIVTVQ</sequence>
<feature type="binding site" evidence="16">
    <location>
        <position position="437"/>
    </location>
    <ligand>
        <name>Mg(2+)</name>
        <dbReference type="ChEBI" id="CHEBI:18420"/>
    </ligand>
</feature>
<evidence type="ECO:0000259" key="20">
    <source>
        <dbReference type="Pfam" id="PF02769"/>
    </source>
</evidence>
<dbReference type="InterPro" id="IPR010918">
    <property type="entry name" value="PurM-like_C_dom"/>
</dbReference>
<keyword evidence="22" id="KW-1185">Reference proteome</keyword>
<dbReference type="SUPFAM" id="SSF53383">
    <property type="entry name" value="PLP-dependent transferases"/>
    <property type="match status" value="1"/>
</dbReference>
<dbReference type="InterPro" id="IPR015424">
    <property type="entry name" value="PyrdxlP-dep_Trfase"/>
</dbReference>
<organism evidence="21 22">
    <name type="scientific">Maribellus luteus</name>
    <dbReference type="NCBI Taxonomy" id="2305463"/>
    <lineage>
        <taxon>Bacteria</taxon>
        <taxon>Pseudomonadati</taxon>
        <taxon>Bacteroidota</taxon>
        <taxon>Bacteroidia</taxon>
        <taxon>Marinilabiliales</taxon>
        <taxon>Prolixibacteraceae</taxon>
        <taxon>Maribellus</taxon>
    </lineage>
</organism>
<keyword evidence="9 16" id="KW-0067">ATP-binding</keyword>
<feature type="binding site" evidence="16">
    <location>
        <begin position="525"/>
        <end position="527"/>
    </location>
    <ligand>
        <name>ATP</name>
        <dbReference type="ChEBI" id="CHEBI:30616"/>
        <note>ligand shared between dimeric partners</note>
    </ligand>
</feature>
<dbReference type="InterPro" id="IPR036921">
    <property type="entry name" value="PurM-like_N_sf"/>
</dbReference>
<evidence type="ECO:0000256" key="10">
    <source>
        <dbReference type="ARBA" id="ARBA00022842"/>
    </source>
</evidence>
<dbReference type="EMBL" id="QWGR01000004">
    <property type="protein sequence ID" value="RIJ48790.1"/>
    <property type="molecule type" value="Genomic_DNA"/>
</dbReference>
<dbReference type="PROSITE" id="PS00595">
    <property type="entry name" value="AA_TRANSFER_CLASS_5"/>
    <property type="match status" value="1"/>
</dbReference>
<feature type="binding site" description="in other chain" evidence="16">
    <location>
        <position position="407"/>
    </location>
    <ligand>
        <name>ATP</name>
        <dbReference type="ChEBI" id="CHEBI:30616"/>
        <note>ligand shared between dimeric partners</note>
    </ligand>
</feature>
<name>A0A399SXI4_9BACT</name>
<dbReference type="Gene3D" id="3.90.1150.10">
    <property type="entry name" value="Aspartate Aminotransferase, domain 1"/>
    <property type="match status" value="1"/>
</dbReference>
<dbReference type="InterPro" id="IPR015421">
    <property type="entry name" value="PyrdxlP-dep_Trfase_major"/>
</dbReference>
<reference evidence="21 22" key="1">
    <citation type="submission" date="2018-08" db="EMBL/GenBank/DDBJ databases">
        <title>Pallidiluteibacterium maritimus gen. nov., sp. nov., isolated from coastal sediment.</title>
        <authorList>
            <person name="Zhou L.Y."/>
        </authorList>
    </citation>
    <scope>NUCLEOTIDE SEQUENCE [LARGE SCALE GENOMIC DNA]</scope>
    <source>
        <strain evidence="21 22">XSD2</strain>
    </source>
</reference>
<dbReference type="NCBIfam" id="NF002098">
    <property type="entry name" value="PRK00943.1"/>
    <property type="match status" value="1"/>
</dbReference>
<dbReference type="SUPFAM" id="SSF56042">
    <property type="entry name" value="PurM C-terminal domain-like"/>
    <property type="match status" value="1"/>
</dbReference>
<evidence type="ECO:0000313" key="22">
    <source>
        <dbReference type="Proteomes" id="UP000265926"/>
    </source>
</evidence>
<keyword evidence="11" id="KW-0663">Pyridoxal phosphate</keyword>
<evidence type="ECO:0000256" key="12">
    <source>
        <dbReference type="ARBA" id="ARBA00023004"/>
    </source>
</evidence>
<dbReference type="Pfam" id="PF00586">
    <property type="entry name" value="AIRS"/>
    <property type="match status" value="1"/>
</dbReference>
<dbReference type="Gene3D" id="3.90.650.10">
    <property type="entry name" value="PurM-like C-terminal domain"/>
    <property type="match status" value="1"/>
</dbReference>
<feature type="binding site" evidence="16">
    <location>
        <position position="477"/>
    </location>
    <ligand>
        <name>Mg(2+)</name>
        <dbReference type="ChEBI" id="CHEBI:18420"/>
    </ligand>
</feature>
<protein>
    <recommendedName>
        <fullName evidence="16">Selenide, water dikinase</fullName>
        <ecNumber evidence="16">2.7.9.3</ecNumber>
    </recommendedName>
    <alternativeName>
        <fullName evidence="16">Selenium donor protein</fullName>
    </alternativeName>
    <alternativeName>
        <fullName evidence="16">Selenophosphate synthase</fullName>
    </alternativeName>
</protein>
<keyword evidence="13" id="KW-0411">Iron-sulfur</keyword>
<feature type="domain" description="Aminotransferase class V" evidence="18">
    <location>
        <begin position="4"/>
        <end position="363"/>
    </location>
</feature>
<evidence type="ECO:0000256" key="5">
    <source>
        <dbReference type="ARBA" id="ARBA00022714"/>
    </source>
</evidence>
<dbReference type="InterPro" id="IPR015422">
    <property type="entry name" value="PyrdxlP-dep_Trfase_small"/>
</dbReference>
<dbReference type="Pfam" id="PF00266">
    <property type="entry name" value="Aminotran_5"/>
    <property type="match status" value="1"/>
</dbReference>
<gene>
    <name evidence="16 21" type="primary">selD</name>
    <name evidence="21" type="ORF">D1614_09700</name>
</gene>
<dbReference type="InterPro" id="IPR000192">
    <property type="entry name" value="Aminotrans_V_dom"/>
</dbReference>
<dbReference type="PANTHER" id="PTHR11601:SF34">
    <property type="entry name" value="CYSTEINE DESULFURASE"/>
    <property type="match status" value="1"/>
</dbReference>
<dbReference type="FunFam" id="3.40.640.10:FF:000003">
    <property type="entry name" value="Cysteine desulfurase IscS"/>
    <property type="match status" value="1"/>
</dbReference>
<dbReference type="Gene3D" id="3.30.1330.10">
    <property type="entry name" value="PurM-like, N-terminal domain"/>
    <property type="match status" value="1"/>
</dbReference>
<dbReference type="OrthoDB" id="389074at2"/>
<dbReference type="Proteomes" id="UP000265926">
    <property type="component" value="Unassembled WGS sequence"/>
</dbReference>
<comment type="function">
    <text evidence="16">Synthesizes selenophosphate from selenide and ATP.</text>
</comment>
<comment type="cofactor">
    <cofactor evidence="16">
        <name>Mg(2+)</name>
        <dbReference type="ChEBI" id="CHEBI:18420"/>
    </cofactor>
    <text evidence="16">Binds 1 Mg(2+) ion per monomer.</text>
</comment>
<evidence type="ECO:0000256" key="15">
    <source>
        <dbReference type="ARBA" id="ARBA00050776"/>
    </source>
</evidence>
<dbReference type="InterPro" id="IPR020578">
    <property type="entry name" value="Aminotrans_V_PyrdxlP_BS"/>
</dbReference>
<dbReference type="InterPro" id="IPR004536">
    <property type="entry name" value="SPS/SelD"/>
</dbReference>
<keyword evidence="6 16" id="KW-0479">Metal-binding</keyword>
<keyword evidence="4 16" id="KW-0808">Transferase</keyword>
<comment type="catalytic activity">
    <reaction evidence="15">
        <text>(sulfur carrier)-H + L-cysteine = (sulfur carrier)-SH + L-alanine</text>
        <dbReference type="Rhea" id="RHEA:43892"/>
        <dbReference type="Rhea" id="RHEA-COMP:14737"/>
        <dbReference type="Rhea" id="RHEA-COMP:14739"/>
        <dbReference type="ChEBI" id="CHEBI:29917"/>
        <dbReference type="ChEBI" id="CHEBI:35235"/>
        <dbReference type="ChEBI" id="CHEBI:57972"/>
        <dbReference type="ChEBI" id="CHEBI:64428"/>
        <dbReference type="EC" id="2.8.1.7"/>
    </reaction>
</comment>
<dbReference type="AlphaFoldDB" id="A0A399SXI4"/>
<evidence type="ECO:0000256" key="2">
    <source>
        <dbReference type="ARBA" id="ARBA00006490"/>
    </source>
</evidence>
<dbReference type="InterPro" id="IPR016188">
    <property type="entry name" value="PurM-like_N"/>
</dbReference>
<dbReference type="CDD" id="cd02195">
    <property type="entry name" value="SelD"/>
    <property type="match status" value="1"/>
</dbReference>
<feature type="binding site" description="in other chain" evidence="16">
    <location>
        <position position="477"/>
    </location>
    <ligand>
        <name>ATP</name>
        <dbReference type="ChEBI" id="CHEBI:30616"/>
        <note>ligand shared between dimeric partners</note>
    </ligand>
</feature>
<feature type="domain" description="PurM-like N-terminal" evidence="19">
    <location>
        <begin position="436"/>
        <end position="543"/>
    </location>
</feature>